<comment type="caution">
    <text evidence="9">Lacks conserved residue(s) required for the propagation of feature annotation.</text>
</comment>
<keyword evidence="7 9" id="KW-1133">Transmembrane helix</keyword>
<dbReference type="AlphaFoldDB" id="A0A6M2D900"/>
<protein>
    <recommendedName>
        <fullName evidence="9">Riboflavin transporter</fullName>
    </recommendedName>
</protein>
<dbReference type="OrthoDB" id="9995836at2759"/>
<dbReference type="PROSITE" id="PS51257">
    <property type="entry name" value="PROKAR_LIPOPROTEIN"/>
    <property type="match status" value="1"/>
</dbReference>
<evidence type="ECO:0000256" key="7">
    <source>
        <dbReference type="ARBA" id="ARBA00022989"/>
    </source>
</evidence>
<keyword evidence="5 9" id="KW-1003">Cell membrane</keyword>
<keyword evidence="8 9" id="KW-0472">Membrane</keyword>
<evidence type="ECO:0000256" key="1">
    <source>
        <dbReference type="ARBA" id="ARBA00000215"/>
    </source>
</evidence>
<accession>A0A6M2D900</accession>
<comment type="function">
    <text evidence="9">Plasma membrane transporter mediating the uptake by cells of the water soluble vitamin B2/riboflavin that plays a key role in biochemical oxidation-reduction reactions of the carbohydrate, lipid, and amino acid metabolism.</text>
</comment>
<evidence type="ECO:0000256" key="3">
    <source>
        <dbReference type="ARBA" id="ARBA00006366"/>
    </source>
</evidence>
<keyword evidence="6 9" id="KW-0812">Transmembrane</keyword>
<dbReference type="GO" id="GO:0005886">
    <property type="term" value="C:plasma membrane"/>
    <property type="evidence" value="ECO:0007669"/>
    <property type="project" value="UniProtKB-SubCell"/>
</dbReference>
<sequence length="143" mass="16241">MVFFWRHTVGEHSVAFIALAFLLACVDCTSSVLYMPFMAHYPPRFLFCTHHSGRSVHYRIGVSQMDPVQRLSSKLTGNILRALIDPTCRKNQTNKSVRRIIHAFESMDDALLHQAGGKALVISTRPHLRLRIVDVPETHSTDQ</sequence>
<dbReference type="GO" id="GO:0032217">
    <property type="term" value="F:riboflavin transmembrane transporter activity"/>
    <property type="evidence" value="ECO:0007669"/>
    <property type="project" value="UniProtKB-UniRule"/>
</dbReference>
<keyword evidence="10" id="KW-0675">Receptor</keyword>
<dbReference type="PANTHER" id="PTHR12929:SF10">
    <property type="entry name" value="RIBOFLAVIN TRANSPORTER"/>
    <property type="match status" value="1"/>
</dbReference>
<dbReference type="PANTHER" id="PTHR12929">
    <property type="entry name" value="SOLUTE CARRIER FAMILY 52"/>
    <property type="match status" value="1"/>
</dbReference>
<evidence type="ECO:0000256" key="5">
    <source>
        <dbReference type="ARBA" id="ARBA00022475"/>
    </source>
</evidence>
<dbReference type="InterPro" id="IPR009357">
    <property type="entry name" value="Riboflavin_transptr"/>
</dbReference>
<evidence type="ECO:0000256" key="2">
    <source>
        <dbReference type="ARBA" id="ARBA00004651"/>
    </source>
</evidence>
<evidence type="ECO:0000256" key="4">
    <source>
        <dbReference type="ARBA" id="ARBA00022448"/>
    </source>
</evidence>
<dbReference type="EMBL" id="GHWJ01009798">
    <property type="protein sequence ID" value="NOV42535.1"/>
    <property type="molecule type" value="Transcribed_RNA"/>
</dbReference>
<comment type="catalytic activity">
    <reaction evidence="1 9">
        <text>riboflavin(in) = riboflavin(out)</text>
        <dbReference type="Rhea" id="RHEA:35015"/>
        <dbReference type="ChEBI" id="CHEBI:57986"/>
    </reaction>
</comment>
<dbReference type="Pfam" id="PF06237">
    <property type="entry name" value="SLC52_ribofla_tr"/>
    <property type="match status" value="1"/>
</dbReference>
<feature type="transmembrane region" description="Helical" evidence="9">
    <location>
        <begin position="12"/>
        <end position="35"/>
    </location>
</feature>
<name>A0A6M2D900_RHIMP</name>
<comment type="similarity">
    <text evidence="3 9">Belongs to the riboflavin transporter family.</text>
</comment>
<organism evidence="10">
    <name type="scientific">Rhipicephalus microplus</name>
    <name type="common">Cattle tick</name>
    <name type="synonym">Boophilus microplus</name>
    <dbReference type="NCBI Taxonomy" id="6941"/>
    <lineage>
        <taxon>Eukaryota</taxon>
        <taxon>Metazoa</taxon>
        <taxon>Ecdysozoa</taxon>
        <taxon>Arthropoda</taxon>
        <taxon>Chelicerata</taxon>
        <taxon>Arachnida</taxon>
        <taxon>Acari</taxon>
        <taxon>Parasitiformes</taxon>
        <taxon>Ixodida</taxon>
        <taxon>Ixodoidea</taxon>
        <taxon>Ixodidae</taxon>
        <taxon>Rhipicephalinae</taxon>
        <taxon>Rhipicephalus</taxon>
        <taxon>Boophilus</taxon>
    </lineage>
</organism>
<evidence type="ECO:0000256" key="9">
    <source>
        <dbReference type="RuleBase" id="RU368035"/>
    </source>
</evidence>
<keyword evidence="4 9" id="KW-0813">Transport</keyword>
<evidence type="ECO:0000256" key="6">
    <source>
        <dbReference type="ARBA" id="ARBA00022692"/>
    </source>
</evidence>
<dbReference type="VEuPathDB" id="VectorBase:LOC119178736"/>
<comment type="subcellular location">
    <subcellularLocation>
        <location evidence="2 9">Cell membrane</location>
        <topology evidence="2 9">Multi-pass membrane protein</topology>
    </subcellularLocation>
</comment>
<reference evidence="10" key="1">
    <citation type="submission" date="2019-09" db="EMBL/GenBank/DDBJ databases">
        <title>Organ-specific transcriptomic study of the physiology of the cattle tick, Rhipicephalus microplus.</title>
        <authorList>
            <person name="Tirloni L."/>
            <person name="Braz G."/>
            <person name="Gandara A.C.P."/>
            <person name="Sabadin G.A."/>
            <person name="da Silva R.M."/>
            <person name="Guizzo M.G."/>
            <person name="Machado J.A."/>
            <person name="Costa E.P."/>
            <person name="Gomes H.F."/>
            <person name="Moraes J."/>
            <person name="Mota M.B.S."/>
            <person name="Mesquita R.D."/>
            <person name="Alvarenga P.H."/>
            <person name="Alves F."/>
            <person name="Seixas A."/>
            <person name="da Fonseca R.N."/>
            <person name="Fogaca A."/>
            <person name="Logullo C."/>
            <person name="Tanaka A."/>
            <person name="Daffre S."/>
            <person name="Termignoni C."/>
            <person name="Vaz I.S.Jr."/>
            <person name="Oliveira P.L."/>
            <person name="Ribeiro J.M."/>
        </authorList>
    </citation>
    <scope>NUCLEOTIDE SEQUENCE</scope>
    <source>
        <strain evidence="10">Porto Alegre</strain>
    </source>
</reference>
<evidence type="ECO:0000313" key="10">
    <source>
        <dbReference type="EMBL" id="NOV42535.1"/>
    </source>
</evidence>
<evidence type="ECO:0000256" key="8">
    <source>
        <dbReference type="ARBA" id="ARBA00023136"/>
    </source>
</evidence>
<proteinExistence type="inferred from homology"/>